<dbReference type="InterPro" id="IPR006094">
    <property type="entry name" value="Oxid_FAD_bind_N"/>
</dbReference>
<dbReference type="InterPro" id="IPR016169">
    <property type="entry name" value="FAD-bd_PCMH_sub2"/>
</dbReference>
<feature type="domain" description="FAD-binding PCMH-type" evidence="4">
    <location>
        <begin position="123"/>
        <end position="302"/>
    </location>
</feature>
<keyword evidence="2" id="KW-0560">Oxidoreductase</keyword>
<accession>A0A8K0SI47</accession>
<reference evidence="5" key="1">
    <citation type="journal article" date="2021" name="Nat. Commun.">
        <title>Genetic determinants of endophytism in the Arabidopsis root mycobiome.</title>
        <authorList>
            <person name="Mesny F."/>
            <person name="Miyauchi S."/>
            <person name="Thiergart T."/>
            <person name="Pickel B."/>
            <person name="Atanasova L."/>
            <person name="Karlsson M."/>
            <person name="Huettel B."/>
            <person name="Barry K.W."/>
            <person name="Haridas S."/>
            <person name="Chen C."/>
            <person name="Bauer D."/>
            <person name="Andreopoulos W."/>
            <person name="Pangilinan J."/>
            <person name="LaButti K."/>
            <person name="Riley R."/>
            <person name="Lipzen A."/>
            <person name="Clum A."/>
            <person name="Drula E."/>
            <person name="Henrissat B."/>
            <person name="Kohler A."/>
            <person name="Grigoriev I.V."/>
            <person name="Martin F.M."/>
            <person name="Hacquard S."/>
        </authorList>
    </citation>
    <scope>NUCLEOTIDE SEQUENCE</scope>
    <source>
        <strain evidence="5">MPI-CAGE-CH-0235</strain>
    </source>
</reference>
<dbReference type="GO" id="GO:0016491">
    <property type="term" value="F:oxidoreductase activity"/>
    <property type="evidence" value="ECO:0007669"/>
    <property type="project" value="UniProtKB-KW"/>
</dbReference>
<comment type="similarity">
    <text evidence="1">Belongs to the oxygen-dependent FAD-linked oxidoreductase family.</text>
</comment>
<evidence type="ECO:0000313" key="6">
    <source>
        <dbReference type="Proteomes" id="UP000813444"/>
    </source>
</evidence>
<dbReference type="InterPro" id="IPR036318">
    <property type="entry name" value="FAD-bd_PCMH-like_sf"/>
</dbReference>
<dbReference type="InterPro" id="IPR050432">
    <property type="entry name" value="FAD-linked_Oxidoreductases_BP"/>
</dbReference>
<evidence type="ECO:0000313" key="5">
    <source>
        <dbReference type="EMBL" id="KAH7304720.1"/>
    </source>
</evidence>
<protein>
    <recommendedName>
        <fullName evidence="4">FAD-binding PCMH-type domain-containing protein</fullName>
    </recommendedName>
</protein>
<dbReference type="Gene3D" id="3.30.465.10">
    <property type="match status" value="2"/>
</dbReference>
<dbReference type="SUPFAM" id="SSF56176">
    <property type="entry name" value="FAD-binding/transporter-associated domain-like"/>
    <property type="match status" value="1"/>
</dbReference>
<evidence type="ECO:0000259" key="4">
    <source>
        <dbReference type="PROSITE" id="PS51387"/>
    </source>
</evidence>
<dbReference type="GO" id="GO:0071949">
    <property type="term" value="F:FAD binding"/>
    <property type="evidence" value="ECO:0007669"/>
    <property type="project" value="InterPro"/>
</dbReference>
<keyword evidence="6" id="KW-1185">Reference proteome</keyword>
<dbReference type="InterPro" id="IPR016166">
    <property type="entry name" value="FAD-bd_PCMH"/>
</dbReference>
<dbReference type="InterPro" id="IPR012951">
    <property type="entry name" value="BBE"/>
</dbReference>
<dbReference type="PROSITE" id="PS51387">
    <property type="entry name" value="FAD_PCMH"/>
    <property type="match status" value="1"/>
</dbReference>
<dbReference type="PANTHER" id="PTHR13878">
    <property type="entry name" value="GULONOLACTONE OXIDASE"/>
    <property type="match status" value="1"/>
</dbReference>
<dbReference type="EMBL" id="JAGPNK010000021">
    <property type="protein sequence ID" value="KAH7304720.1"/>
    <property type="molecule type" value="Genomic_DNA"/>
</dbReference>
<dbReference type="PANTHER" id="PTHR13878:SF91">
    <property type="entry name" value="FAD BINDING DOMAIN PROTEIN (AFU_ORTHOLOGUE AFUA_6G12070)-RELATED"/>
    <property type="match status" value="1"/>
</dbReference>
<feature type="signal peptide" evidence="3">
    <location>
        <begin position="1"/>
        <end position="21"/>
    </location>
</feature>
<dbReference type="AlphaFoldDB" id="A0A8K0SI47"/>
<keyword evidence="3" id="KW-0732">Signal</keyword>
<name>A0A8K0SI47_9HYPO</name>
<organism evidence="5 6">
    <name type="scientific">Stachybotrys elegans</name>
    <dbReference type="NCBI Taxonomy" id="80388"/>
    <lineage>
        <taxon>Eukaryota</taxon>
        <taxon>Fungi</taxon>
        <taxon>Dikarya</taxon>
        <taxon>Ascomycota</taxon>
        <taxon>Pezizomycotina</taxon>
        <taxon>Sordariomycetes</taxon>
        <taxon>Hypocreomycetidae</taxon>
        <taxon>Hypocreales</taxon>
        <taxon>Stachybotryaceae</taxon>
        <taxon>Stachybotrys</taxon>
    </lineage>
</organism>
<evidence type="ECO:0000256" key="3">
    <source>
        <dbReference type="SAM" id="SignalP"/>
    </source>
</evidence>
<evidence type="ECO:0000256" key="2">
    <source>
        <dbReference type="ARBA" id="ARBA00023002"/>
    </source>
</evidence>
<gene>
    <name evidence="5" type="ORF">B0I35DRAFT_444804</name>
</gene>
<sequence length="573" mass="61633">MRHFVSGASLLLAASLGLSRALPSPLSYRAEADESCRCFPGDDCWPKVCSWAAFNATVDGRLVKTVPLGSPCHDPSFDADTCAELQDEWRFSSVHMESSSSVMAPLFANQSCDPFQPREDACTLGNYVRYSVDVATPEHIAATLAFAKARNIRVVIRNTGHDYNGRSTGAGALAIWTHHLKDSEVLDWADGTYTGKAIKFGAGIQGFEALSAAREHGLVVVTGECPSVGLAGGYTQGGGHSALSTVYGLAADNTLSFEVVTPNGELVTASRKENSDLYWALSGGGPGNYGVVYSMTVRAHPEAPVSGARFAVAPPSNNSDLIYDVIDAFHAALPQMVDSGLMVIYFFGAGFIQSPAITAYNKTGEQLSAILQPFVDAVADLGITVEPTITAYDTYYEHYNHYWGPLPAGNIQVGDSLFGGRLMPRKTLPEFGPTARQLAEMGVVYIGVGTDVSRFGGNGTNAVLPQWRSSLVQVSLTLPWSFDAPFADMVASQDRITKEVQPVIEAATPGAGAYMNEANFQQPDFQDTFYGVNYAKLLRIKNKYDPEQLLYVKTGVGSEGWSQREDGRLCKTT</sequence>
<dbReference type="Pfam" id="PF01565">
    <property type="entry name" value="FAD_binding_4"/>
    <property type="match status" value="1"/>
</dbReference>
<dbReference type="Proteomes" id="UP000813444">
    <property type="component" value="Unassembled WGS sequence"/>
</dbReference>
<evidence type="ECO:0000256" key="1">
    <source>
        <dbReference type="ARBA" id="ARBA00005466"/>
    </source>
</evidence>
<comment type="caution">
    <text evidence="5">The sequence shown here is derived from an EMBL/GenBank/DDBJ whole genome shotgun (WGS) entry which is preliminary data.</text>
</comment>
<dbReference type="OrthoDB" id="9983560at2759"/>
<proteinExistence type="inferred from homology"/>
<feature type="chain" id="PRO_5035465077" description="FAD-binding PCMH-type domain-containing protein" evidence="3">
    <location>
        <begin position="22"/>
        <end position="573"/>
    </location>
</feature>
<dbReference type="Pfam" id="PF08031">
    <property type="entry name" value="BBE"/>
    <property type="match status" value="1"/>
</dbReference>